<keyword evidence="6" id="KW-1185">Reference proteome</keyword>
<proteinExistence type="predicted"/>
<dbReference type="SMART" id="SM00861">
    <property type="entry name" value="Transket_pyr"/>
    <property type="match status" value="1"/>
</dbReference>
<dbReference type="EC" id="1.2.4.-" evidence="5"/>
<dbReference type="InterPro" id="IPR005475">
    <property type="entry name" value="Transketolase-like_Pyr-bd"/>
</dbReference>
<dbReference type="InterPro" id="IPR009014">
    <property type="entry name" value="Transketo_C/PFOR_II"/>
</dbReference>
<accession>A0ABV7D4W5</accession>
<evidence type="ECO:0000313" key="6">
    <source>
        <dbReference type="Proteomes" id="UP001595444"/>
    </source>
</evidence>
<comment type="caution">
    <text evidence="5">The sequence shown here is derived from an EMBL/GenBank/DDBJ whole genome shotgun (WGS) entry which is preliminary data.</text>
</comment>
<evidence type="ECO:0000313" key="5">
    <source>
        <dbReference type="EMBL" id="MFC3052202.1"/>
    </source>
</evidence>
<comment type="cofactor">
    <cofactor evidence="1">
        <name>thiamine diphosphate</name>
        <dbReference type="ChEBI" id="CHEBI:58937"/>
    </cofactor>
</comment>
<dbReference type="Proteomes" id="UP001595444">
    <property type="component" value="Unassembled WGS sequence"/>
</dbReference>
<dbReference type="SUPFAM" id="SSF52922">
    <property type="entry name" value="TK C-terminal domain-like"/>
    <property type="match status" value="1"/>
</dbReference>
<dbReference type="RefSeq" id="WP_194214113.1">
    <property type="nucleotide sequence ID" value="NZ_CP061205.1"/>
</dbReference>
<feature type="domain" description="Transketolase-like pyrimidine-binding" evidence="4">
    <location>
        <begin position="4"/>
        <end position="177"/>
    </location>
</feature>
<dbReference type="Pfam" id="PF02779">
    <property type="entry name" value="Transket_pyr"/>
    <property type="match status" value="1"/>
</dbReference>
<name>A0ABV7D4W5_9PROT</name>
<dbReference type="PANTHER" id="PTHR43257">
    <property type="entry name" value="PYRUVATE DEHYDROGENASE E1 COMPONENT BETA SUBUNIT"/>
    <property type="match status" value="1"/>
</dbReference>
<keyword evidence="3" id="KW-0786">Thiamine pyrophosphate</keyword>
<gene>
    <name evidence="5" type="ORF">ACFOKA_09830</name>
</gene>
<dbReference type="InterPro" id="IPR033248">
    <property type="entry name" value="Transketolase_C"/>
</dbReference>
<dbReference type="SUPFAM" id="SSF52518">
    <property type="entry name" value="Thiamin diphosphate-binding fold (THDP-binding)"/>
    <property type="match status" value="1"/>
</dbReference>
<dbReference type="Gene3D" id="3.40.50.920">
    <property type="match status" value="1"/>
</dbReference>
<dbReference type="Gene3D" id="3.40.50.970">
    <property type="match status" value="1"/>
</dbReference>
<evidence type="ECO:0000256" key="2">
    <source>
        <dbReference type="ARBA" id="ARBA00023002"/>
    </source>
</evidence>
<dbReference type="Pfam" id="PF02780">
    <property type="entry name" value="Transketolase_C"/>
    <property type="match status" value="1"/>
</dbReference>
<evidence type="ECO:0000256" key="1">
    <source>
        <dbReference type="ARBA" id="ARBA00001964"/>
    </source>
</evidence>
<dbReference type="EMBL" id="JBHRSL010000010">
    <property type="protein sequence ID" value="MFC3052202.1"/>
    <property type="molecule type" value="Genomic_DNA"/>
</dbReference>
<keyword evidence="2 5" id="KW-0560">Oxidoreductase</keyword>
<sequence length="325" mass="34162">MTEMTIRQALNAAHHQLMAEDDRVIVIGEDVGVGVFGVTSGLVEAFGENRVLNTPISETAFLGMALGASMTGLKPIVEIMFCDFMGVCFDQLMNQISKMRFLSGGRVEIPLVIRTTMGAGDGSGAMHSQSLHGLFAQLPGLVVLCPSTPADAAGMLKTAIKGPEPVIMLEHKGLYDMTGAVSENLVEVPLAEAVCRRQGDSITLVAVSAMVHECLKAAKALEGYGIQAEVIDARSVMPVDYGTVCRSVCKTGHLLVVDEGAAFGGFADSVIAGVVAQCFAVLKAAPVKLVPLHTPVPYAQKLEQAWLPGQADIVKAALKLMGNGK</sequence>
<evidence type="ECO:0000259" key="4">
    <source>
        <dbReference type="SMART" id="SM00861"/>
    </source>
</evidence>
<evidence type="ECO:0000256" key="3">
    <source>
        <dbReference type="ARBA" id="ARBA00023052"/>
    </source>
</evidence>
<dbReference type="GO" id="GO:0016491">
    <property type="term" value="F:oxidoreductase activity"/>
    <property type="evidence" value="ECO:0007669"/>
    <property type="project" value="UniProtKB-KW"/>
</dbReference>
<protein>
    <submittedName>
        <fullName evidence="5">Alpha-ketoacid dehydrogenase subunit beta</fullName>
        <ecNumber evidence="5">1.2.4.-</ecNumber>
    </submittedName>
</protein>
<dbReference type="CDD" id="cd07036">
    <property type="entry name" value="TPP_PYR_E1-PDHc-beta_like"/>
    <property type="match status" value="1"/>
</dbReference>
<dbReference type="InterPro" id="IPR029061">
    <property type="entry name" value="THDP-binding"/>
</dbReference>
<organism evidence="5 6">
    <name type="scientific">Kordiimonas pumila</name>
    <dbReference type="NCBI Taxonomy" id="2161677"/>
    <lineage>
        <taxon>Bacteria</taxon>
        <taxon>Pseudomonadati</taxon>
        <taxon>Pseudomonadota</taxon>
        <taxon>Alphaproteobacteria</taxon>
        <taxon>Kordiimonadales</taxon>
        <taxon>Kordiimonadaceae</taxon>
        <taxon>Kordiimonas</taxon>
    </lineage>
</organism>
<reference evidence="6" key="1">
    <citation type="journal article" date="2019" name="Int. J. Syst. Evol. Microbiol.">
        <title>The Global Catalogue of Microorganisms (GCM) 10K type strain sequencing project: providing services to taxonomists for standard genome sequencing and annotation.</title>
        <authorList>
            <consortium name="The Broad Institute Genomics Platform"/>
            <consortium name="The Broad Institute Genome Sequencing Center for Infectious Disease"/>
            <person name="Wu L."/>
            <person name="Ma J."/>
        </authorList>
    </citation>
    <scope>NUCLEOTIDE SEQUENCE [LARGE SCALE GENOMIC DNA]</scope>
    <source>
        <strain evidence="6">KCTC 62164</strain>
    </source>
</reference>
<dbReference type="PANTHER" id="PTHR43257:SF2">
    <property type="entry name" value="PYRUVATE DEHYDROGENASE E1 COMPONENT SUBUNIT BETA"/>
    <property type="match status" value="1"/>
</dbReference>